<evidence type="ECO:0000256" key="6">
    <source>
        <dbReference type="ARBA" id="ARBA00022962"/>
    </source>
</evidence>
<reference evidence="12 13" key="1">
    <citation type="submission" date="2018-05" db="EMBL/GenBank/DDBJ databases">
        <title>A metagenomic window into the 2 km-deep terrestrial subsurface aquifer revealed taxonomically and functionally diverse microbial community comprising novel uncultured bacterial lineages.</title>
        <authorList>
            <person name="Kadnikov V.V."/>
            <person name="Mardanov A.V."/>
            <person name="Beletsky A.V."/>
            <person name="Banks D."/>
            <person name="Pimenov N.V."/>
            <person name="Frank Y.A."/>
            <person name="Karnachuk O.V."/>
            <person name="Ravin N.V."/>
        </authorList>
    </citation>
    <scope>NUCLEOTIDE SEQUENCE [LARGE SCALE GENOMIC DNA]</scope>
    <source>
        <strain evidence="12">BY5</strain>
    </source>
</reference>
<dbReference type="InterPro" id="IPR017932">
    <property type="entry name" value="GATase_2_dom"/>
</dbReference>
<evidence type="ECO:0000259" key="11">
    <source>
        <dbReference type="PROSITE" id="PS51278"/>
    </source>
</evidence>
<dbReference type="InterPro" id="IPR014729">
    <property type="entry name" value="Rossmann-like_a/b/a_fold"/>
</dbReference>
<dbReference type="CDD" id="cd01991">
    <property type="entry name" value="Asn_synthase_B_C"/>
    <property type="match status" value="1"/>
</dbReference>
<dbReference type="InterPro" id="IPR006426">
    <property type="entry name" value="Asn_synth_AEB"/>
</dbReference>
<dbReference type="Gene3D" id="3.40.50.620">
    <property type="entry name" value="HUPs"/>
    <property type="match status" value="2"/>
</dbReference>
<proteinExistence type="inferred from homology"/>
<feature type="binding site" evidence="9">
    <location>
        <position position="286"/>
    </location>
    <ligand>
        <name>ATP</name>
        <dbReference type="ChEBI" id="CHEBI:30616"/>
    </ligand>
</feature>
<comment type="pathway">
    <text evidence="1">Amino-acid biosynthesis; L-asparagine biosynthesis; L-asparagine from L-aspartate (L-Gln route): step 1/1.</text>
</comment>
<name>A0A367ZUX8_9BACT</name>
<comment type="similarity">
    <text evidence="2">Belongs to the asparagine synthetase family.</text>
</comment>
<evidence type="ECO:0000313" key="13">
    <source>
        <dbReference type="Proteomes" id="UP000252355"/>
    </source>
</evidence>
<keyword evidence="6 8" id="KW-0315">Glutamine amidotransferase</keyword>
<dbReference type="PROSITE" id="PS51278">
    <property type="entry name" value="GATASE_TYPE_2"/>
    <property type="match status" value="1"/>
</dbReference>
<dbReference type="NCBIfam" id="TIGR01536">
    <property type="entry name" value="asn_synth_AEB"/>
    <property type="match status" value="1"/>
</dbReference>
<evidence type="ECO:0000256" key="5">
    <source>
        <dbReference type="ARBA" id="ARBA00022840"/>
    </source>
</evidence>
<dbReference type="AlphaFoldDB" id="A0A367ZUX8"/>
<feature type="site" description="Important for beta-aspartyl-AMP intermediate formation" evidence="10">
    <location>
        <position position="361"/>
    </location>
</feature>
<dbReference type="SUPFAM" id="SSF52402">
    <property type="entry name" value="Adenine nucleotide alpha hydrolases-like"/>
    <property type="match status" value="1"/>
</dbReference>
<evidence type="ECO:0000256" key="4">
    <source>
        <dbReference type="ARBA" id="ARBA00022741"/>
    </source>
</evidence>
<dbReference type="PANTHER" id="PTHR43284:SF1">
    <property type="entry name" value="ASPARAGINE SYNTHETASE"/>
    <property type="match status" value="1"/>
</dbReference>
<comment type="caution">
    <text evidence="12">The sequence shown here is derived from an EMBL/GenBank/DDBJ whole genome shotgun (WGS) entry which is preliminary data.</text>
</comment>
<feature type="binding site" evidence="9">
    <location>
        <position position="96"/>
    </location>
    <ligand>
        <name>L-glutamine</name>
        <dbReference type="ChEBI" id="CHEBI:58359"/>
    </ligand>
</feature>
<protein>
    <recommendedName>
        <fullName evidence="3">asparagine synthase (glutamine-hydrolyzing)</fullName>
        <ecNumber evidence="3">6.3.5.4</ecNumber>
    </recommendedName>
</protein>
<evidence type="ECO:0000313" key="12">
    <source>
        <dbReference type="EMBL" id="RCK81519.1"/>
    </source>
</evidence>
<keyword evidence="4 9" id="KW-0547">Nucleotide-binding</keyword>
<dbReference type="EMBL" id="QOQW01000001">
    <property type="protein sequence ID" value="RCK81519.1"/>
    <property type="molecule type" value="Genomic_DNA"/>
</dbReference>
<feature type="domain" description="Glutamine amidotransferase type-2" evidence="11">
    <location>
        <begin position="2"/>
        <end position="209"/>
    </location>
</feature>
<dbReference type="Gene3D" id="3.60.20.10">
    <property type="entry name" value="Glutamine Phosphoribosylpyrophosphate, subunit 1, domain 1"/>
    <property type="match status" value="1"/>
</dbReference>
<evidence type="ECO:0000256" key="3">
    <source>
        <dbReference type="ARBA" id="ARBA00012737"/>
    </source>
</evidence>
<dbReference type="GO" id="GO:0004066">
    <property type="term" value="F:asparagine synthase (glutamine-hydrolyzing) activity"/>
    <property type="evidence" value="ECO:0007669"/>
    <property type="project" value="UniProtKB-EC"/>
</dbReference>
<dbReference type="InterPro" id="IPR033738">
    <property type="entry name" value="AsnB_N"/>
</dbReference>
<dbReference type="CDD" id="cd00712">
    <property type="entry name" value="AsnB"/>
    <property type="match status" value="1"/>
</dbReference>
<dbReference type="GO" id="GO:0005829">
    <property type="term" value="C:cytosol"/>
    <property type="evidence" value="ECO:0007669"/>
    <property type="project" value="TreeGrafter"/>
</dbReference>
<dbReference type="Pfam" id="PF13537">
    <property type="entry name" value="GATase_7"/>
    <property type="match status" value="1"/>
</dbReference>
<dbReference type="InterPro" id="IPR001962">
    <property type="entry name" value="Asn_synthase"/>
</dbReference>
<keyword evidence="8" id="KW-0028">Amino-acid biosynthesis</keyword>
<organism evidence="12 13">
    <name type="scientific">Candidatus Ozemobacter sibiricus</name>
    <dbReference type="NCBI Taxonomy" id="2268124"/>
    <lineage>
        <taxon>Bacteria</taxon>
        <taxon>Candidatus Ozemobacteria</taxon>
        <taxon>Candidatus Ozemobacterales</taxon>
        <taxon>Candidatus Ozemobacteraceae</taxon>
        <taxon>Candidatus Ozemobacter</taxon>
    </lineage>
</organism>
<dbReference type="PANTHER" id="PTHR43284">
    <property type="entry name" value="ASPARAGINE SYNTHETASE (GLUTAMINE-HYDROLYZING)"/>
    <property type="match status" value="1"/>
</dbReference>
<dbReference type="InterPro" id="IPR051786">
    <property type="entry name" value="ASN_synthetase/amidase"/>
</dbReference>
<dbReference type="EC" id="6.3.5.4" evidence="3"/>
<evidence type="ECO:0000256" key="9">
    <source>
        <dbReference type="PIRSR" id="PIRSR001589-2"/>
    </source>
</evidence>
<dbReference type="PIRSF" id="PIRSF001589">
    <property type="entry name" value="Asn_synthetase_glu-h"/>
    <property type="match status" value="1"/>
</dbReference>
<accession>A0A367ZUX8</accession>
<dbReference type="InterPro" id="IPR029055">
    <property type="entry name" value="Ntn_hydrolases_N"/>
</dbReference>
<evidence type="ECO:0000256" key="1">
    <source>
        <dbReference type="ARBA" id="ARBA00005187"/>
    </source>
</evidence>
<sequence>MCGIAGFHGPGGLEDLQAMLAALAHRGPDDAGTYVASPLYLGHRRLSIIDLSEQGRQPMANEDGTVWLVFNGEVYNFPVLRAELERAGHRFRSRTDTEVIIHLYEEHGPAAFTRLNGMFALALWDARCRRLLLARDRHGQKPLFYVARDGLFAFASEAAALTRHSRIPGNLHLPALARFLFYEHIPAPDCIWEGIRKLAPASCLEFDPEQQSVRVERYWSVQFLPRHPISAGEAVSALEERLEAAVRRHLIADVPVGLFLSGGLDSSTLAWFAQRALGGRLRTFTIAFSETSFGEQDLARATAHQLGTRHEEIFFGREDFWATAQEVVGRLDEPFADSSIIPAYHLCRMARSKIKVALGGEGGDELFLGYPWFQAVQVARMLQAFPRAVRRNLLLPLVDWLPCSHRNETWEYRVKKFFEAEPWLDDPIQAQQVWVGAFGPERLRKLFRPEVHPHLGLESLFAPLEYYRTDAQPGETAFDGVVRLTQHRYLMDDGLTKTDRASMFHGLELRAPLLDVELADWVNRLPHALKRRGGRTKLLLRRLMAGRLPPEVLGGRKRGFTPPISQWFCEDFRDRVQEMLFRPGPWFDPHYIRQLWDEHVRHRQNHRKLLWTLFMWNWWSSIHLRV</sequence>
<dbReference type="Proteomes" id="UP000252355">
    <property type="component" value="Unassembled WGS sequence"/>
</dbReference>
<evidence type="ECO:0000256" key="10">
    <source>
        <dbReference type="PIRSR" id="PIRSR001589-3"/>
    </source>
</evidence>
<comment type="catalytic activity">
    <reaction evidence="7">
        <text>L-aspartate + L-glutamine + ATP + H2O = L-asparagine + L-glutamate + AMP + diphosphate + H(+)</text>
        <dbReference type="Rhea" id="RHEA:12228"/>
        <dbReference type="ChEBI" id="CHEBI:15377"/>
        <dbReference type="ChEBI" id="CHEBI:15378"/>
        <dbReference type="ChEBI" id="CHEBI:29985"/>
        <dbReference type="ChEBI" id="CHEBI:29991"/>
        <dbReference type="ChEBI" id="CHEBI:30616"/>
        <dbReference type="ChEBI" id="CHEBI:33019"/>
        <dbReference type="ChEBI" id="CHEBI:58048"/>
        <dbReference type="ChEBI" id="CHEBI:58359"/>
        <dbReference type="ChEBI" id="CHEBI:456215"/>
        <dbReference type="EC" id="6.3.5.4"/>
    </reaction>
</comment>
<evidence type="ECO:0000256" key="7">
    <source>
        <dbReference type="ARBA" id="ARBA00048741"/>
    </source>
</evidence>
<evidence type="ECO:0000256" key="8">
    <source>
        <dbReference type="PIRSR" id="PIRSR001589-1"/>
    </source>
</evidence>
<evidence type="ECO:0000256" key="2">
    <source>
        <dbReference type="ARBA" id="ARBA00005752"/>
    </source>
</evidence>
<dbReference type="GO" id="GO:0006529">
    <property type="term" value="P:asparagine biosynthetic process"/>
    <property type="evidence" value="ECO:0007669"/>
    <property type="project" value="UniProtKB-KW"/>
</dbReference>
<dbReference type="Pfam" id="PF00733">
    <property type="entry name" value="Asn_synthase"/>
    <property type="match status" value="1"/>
</dbReference>
<dbReference type="GO" id="GO:0005524">
    <property type="term" value="F:ATP binding"/>
    <property type="evidence" value="ECO:0007669"/>
    <property type="project" value="UniProtKB-KW"/>
</dbReference>
<feature type="active site" description="For GATase activity" evidence="8">
    <location>
        <position position="2"/>
    </location>
</feature>
<keyword evidence="8" id="KW-0061">Asparagine biosynthesis</keyword>
<keyword evidence="5 9" id="KW-0067">ATP-binding</keyword>
<gene>
    <name evidence="12" type="ORF">OZSIB_0653</name>
</gene>
<dbReference type="SUPFAM" id="SSF56235">
    <property type="entry name" value="N-terminal nucleophile aminohydrolases (Ntn hydrolases)"/>
    <property type="match status" value="1"/>
</dbReference>